<name>A0A345L154_9CAUD</name>
<dbReference type="KEGG" id="vg:54997768"/>
<dbReference type="EMBL" id="MH536812">
    <property type="protein sequence ID" value="AXH49006.1"/>
    <property type="molecule type" value="Genomic_DNA"/>
</dbReference>
<dbReference type="GeneID" id="54997768"/>
<reference evidence="2" key="1">
    <citation type="submission" date="2018-06" db="EMBL/GenBank/DDBJ databases">
        <authorList>
            <person name="Zhirakovskaya E."/>
        </authorList>
    </citation>
    <scope>NUCLEOTIDE SEQUENCE [LARGE SCALE GENOMIC DNA]</scope>
</reference>
<sequence length="79" mass="8893">MSSVDQSEAPSFKVGDRVRYVPEDGFAGKIVDRCWMSGTNPWRLAPDGVVVKTTHVPEGEERYLGWEFATRPADLEHID</sequence>
<accession>A0A345L154</accession>
<organism evidence="1 2">
    <name type="scientific">Gordonia phage Apricot</name>
    <dbReference type="NCBI Taxonomy" id="2250319"/>
    <lineage>
        <taxon>Viruses</taxon>
        <taxon>Duplodnaviria</taxon>
        <taxon>Heunggongvirae</taxon>
        <taxon>Uroviricota</taxon>
        <taxon>Caudoviricetes</taxon>
        <taxon>Apricotvirus</taxon>
        <taxon>Apricotvirus apricot</taxon>
    </lineage>
</organism>
<keyword evidence="2" id="KW-1185">Reference proteome</keyword>
<protein>
    <submittedName>
        <fullName evidence="1">Uncharacterized protein</fullName>
    </submittedName>
</protein>
<gene>
    <name evidence="1" type="primary">47</name>
    <name evidence="1" type="ORF">SEA_APRICOT_47</name>
</gene>
<proteinExistence type="predicted"/>
<evidence type="ECO:0000313" key="2">
    <source>
        <dbReference type="Proteomes" id="UP000258434"/>
    </source>
</evidence>
<dbReference type="Proteomes" id="UP000258434">
    <property type="component" value="Segment"/>
</dbReference>
<evidence type="ECO:0000313" key="1">
    <source>
        <dbReference type="EMBL" id="AXH49006.1"/>
    </source>
</evidence>
<dbReference type="RefSeq" id="YP_009806895.1">
    <property type="nucleotide sequence ID" value="NC_048018.1"/>
</dbReference>